<sequence>MINKESPIKRFSAAWLVILASFNTWASERSLDIVAPWEIKDAAPATSGIIFSRMRLAKTLVDTDNQGQLSPPRR</sequence>
<dbReference type="Proteomes" id="UP000005756">
    <property type="component" value="Unassembled WGS sequence"/>
</dbReference>
<name>A0A265E3G0_9GAMM</name>
<dbReference type="EMBL" id="JH393257">
    <property type="protein sequence ID" value="EHJ93719.1"/>
    <property type="molecule type" value="Genomic_DNA"/>
</dbReference>
<dbReference type="Proteomes" id="UP000216538">
    <property type="component" value="Unassembled WGS sequence"/>
</dbReference>
<evidence type="ECO:0000313" key="3">
    <source>
        <dbReference type="EMBL" id="OZT75778.1"/>
    </source>
</evidence>
<keyword evidence="1" id="KW-0732">Signal</keyword>
<proteinExistence type="predicted"/>
<evidence type="ECO:0000313" key="4">
    <source>
        <dbReference type="Proteomes" id="UP000005756"/>
    </source>
</evidence>
<evidence type="ECO:0000256" key="1">
    <source>
        <dbReference type="SAM" id="SignalP"/>
    </source>
</evidence>
<dbReference type="AlphaFoldDB" id="A0A265E3G0"/>
<protein>
    <submittedName>
        <fullName evidence="2">Uncharacterized protein</fullName>
    </submittedName>
</protein>
<reference evidence="3 5" key="2">
    <citation type="submission" date="2017-07" db="EMBL/GenBank/DDBJ databases">
        <title>Shotgun whole genome sequences of three halophilic bacterial isolates.</title>
        <authorList>
            <person name="Pozzo T."/>
            <person name="Higdon S.M."/>
            <person name="Quillaguaman J."/>
        </authorList>
    </citation>
    <scope>NUCLEOTIDE SEQUENCE [LARGE SCALE GENOMIC DNA]</scope>
    <source>
        <strain evidence="3 5">LC1</strain>
    </source>
</reference>
<organism evidence="2 4">
    <name type="scientific">Vreelandella boliviensis LC1</name>
    <dbReference type="NCBI Taxonomy" id="1072583"/>
    <lineage>
        <taxon>Bacteria</taxon>
        <taxon>Pseudomonadati</taxon>
        <taxon>Pseudomonadota</taxon>
        <taxon>Gammaproteobacteria</taxon>
        <taxon>Oceanospirillales</taxon>
        <taxon>Halomonadaceae</taxon>
        <taxon>Vreelandella</taxon>
    </lineage>
</organism>
<feature type="chain" id="PRO_5044572112" evidence="1">
    <location>
        <begin position="27"/>
        <end position="74"/>
    </location>
</feature>
<dbReference type="EMBL" id="NPEY01000001">
    <property type="protein sequence ID" value="OZT75778.1"/>
    <property type="molecule type" value="Genomic_DNA"/>
</dbReference>
<accession>A0A265E3G0</accession>
<evidence type="ECO:0000313" key="5">
    <source>
        <dbReference type="Proteomes" id="UP000216538"/>
    </source>
</evidence>
<feature type="signal peptide" evidence="1">
    <location>
        <begin position="1"/>
        <end position="26"/>
    </location>
</feature>
<evidence type="ECO:0000313" key="2">
    <source>
        <dbReference type="EMBL" id="EHJ93719.1"/>
    </source>
</evidence>
<dbReference type="OrthoDB" id="9801912at2"/>
<gene>
    <name evidence="3" type="ORF">CE457_00695</name>
    <name evidence="2" type="ORF">KUC_0669</name>
</gene>
<dbReference type="RefSeq" id="WP_007111655.1">
    <property type="nucleotide sequence ID" value="NZ_JH393257.1"/>
</dbReference>
<dbReference type="STRING" id="1072583.KUC_0669"/>
<keyword evidence="5" id="KW-1185">Reference proteome</keyword>
<reference evidence="2 4" key="1">
    <citation type="submission" date="2011-10" db="EMBL/GenBank/DDBJ databases">
        <authorList>
            <person name="Quillaguamn J."/>
            <person name="Guzmn D."/>
            <person name="Balderrama-Subieta A."/>
            <person name="Cardona-Ortuo C."/>
            <person name="Guevara-Martnez M."/>
            <person name="Callisaya-Quispe N."/>
        </authorList>
    </citation>
    <scope>NUCLEOTIDE SEQUENCE [LARGE SCALE GENOMIC DNA]</scope>
    <source>
        <strain evidence="2 4">LC1</strain>
    </source>
</reference>